<dbReference type="InterPro" id="IPR038765">
    <property type="entry name" value="Papain-like_cys_pep_sf"/>
</dbReference>
<dbReference type="Gene3D" id="3.90.1720.10">
    <property type="entry name" value="endopeptidase domain like (from Nostoc punctiforme)"/>
    <property type="match status" value="1"/>
</dbReference>
<evidence type="ECO:0000313" key="2">
    <source>
        <dbReference type="Proteomes" id="UP000722111"/>
    </source>
</evidence>
<gene>
    <name evidence="1" type="ORF">H8F23_11005</name>
</gene>
<dbReference type="SUPFAM" id="SSF54001">
    <property type="entry name" value="Cysteine proteinases"/>
    <property type="match status" value="1"/>
</dbReference>
<protein>
    <recommendedName>
        <fullName evidence="3">Permuted papain-like amidase enzyme, YaeF/YiiX, C92 family</fullName>
    </recommendedName>
</protein>
<dbReference type="EMBL" id="JACOPX010000006">
    <property type="protein sequence ID" value="MBF6033780.1"/>
    <property type="molecule type" value="Genomic_DNA"/>
</dbReference>
<evidence type="ECO:0008006" key="3">
    <source>
        <dbReference type="Google" id="ProtNLM"/>
    </source>
</evidence>
<reference evidence="1 2" key="1">
    <citation type="submission" date="2020-08" db="EMBL/GenBank/DDBJ databases">
        <title>Description of novel Pseudomonas species.</title>
        <authorList>
            <person name="Duman M."/>
            <person name="Mulet M."/>
            <person name="Altun S."/>
            <person name="Saticioglu I.B."/>
            <person name="Lalucat J."/>
            <person name="Garcia-Valdes E."/>
        </authorList>
    </citation>
    <scope>NUCLEOTIDE SEQUENCE [LARGE SCALE GENOMIC DNA]</scope>
    <source>
        <strain evidence="1 2">P155</strain>
    </source>
</reference>
<organism evidence="1 2">
    <name type="scientific">Pseudomonas neuropathica</name>
    <dbReference type="NCBI Taxonomy" id="2730425"/>
    <lineage>
        <taxon>Bacteria</taxon>
        <taxon>Pseudomonadati</taxon>
        <taxon>Pseudomonadota</taxon>
        <taxon>Gammaproteobacteria</taxon>
        <taxon>Pseudomonadales</taxon>
        <taxon>Pseudomonadaceae</taxon>
        <taxon>Pseudomonas</taxon>
    </lineage>
</organism>
<dbReference type="Proteomes" id="UP000722111">
    <property type="component" value="Unassembled WGS sequence"/>
</dbReference>
<evidence type="ECO:0000313" key="1">
    <source>
        <dbReference type="EMBL" id="MBF6033780.1"/>
    </source>
</evidence>
<name>A0ABS0BH28_9PSED</name>
<proteinExistence type="predicted"/>
<dbReference type="InterPro" id="IPR024453">
    <property type="entry name" value="Peptidase_C92"/>
</dbReference>
<keyword evidence="2" id="KW-1185">Reference proteome</keyword>
<accession>A0ABS0BH28</accession>
<dbReference type="RefSeq" id="WP_194934391.1">
    <property type="nucleotide sequence ID" value="NZ_JACOPX010000006.1"/>
</dbReference>
<sequence length="335" mass="38541">MKKIDTTKLQKGDIILSTSIDCFSEAVRSVTNSDVSHAMIYVSDGSVMDSTGEGVQARNIQKIFYPQGCALYVYRLKVGLSESDAKKIIHYVRTETGTPYDKTGAGRSIHNPKSQGGDNQFCSRLVARAYEVIGVKLTENPDFATPAQIKLSHSLEPVEDAVIDVDEFEIEVLSRDVDTTEEMRVITSDLLEDVRGWMPKIRTLNDITKSLLAKPGLDRKVLSSYKRSGYLDFWKVEVSRFPWRYNYDLMINAKCQYNFQDLVEYCRSTVRQNEQGDYDHWKANAEEYKKLYRHKRLRTFEQLAILYHSLSEHQNIRLINAKRFLVEHADVISQQ</sequence>
<dbReference type="Pfam" id="PF05708">
    <property type="entry name" value="Peptidase_C92"/>
    <property type="match status" value="1"/>
</dbReference>
<comment type="caution">
    <text evidence="1">The sequence shown here is derived from an EMBL/GenBank/DDBJ whole genome shotgun (WGS) entry which is preliminary data.</text>
</comment>